<dbReference type="FunFam" id="1.10.510.10:FF:000222">
    <property type="entry name" value="casein kinase 1-like protein HD16"/>
    <property type="match status" value="1"/>
</dbReference>
<evidence type="ECO:0000256" key="7">
    <source>
        <dbReference type="PROSITE-ProRule" id="PRU10141"/>
    </source>
</evidence>
<dbReference type="InterPro" id="IPR024964">
    <property type="entry name" value="CTLH/CRA"/>
</dbReference>
<dbReference type="InterPro" id="IPR055900">
    <property type="entry name" value="DUF7477"/>
</dbReference>
<reference evidence="11" key="1">
    <citation type="submission" date="2022-05" db="EMBL/GenBank/DDBJ databases">
        <title>The Musa troglodytarum L. genome provides insights into the mechanism of non-climacteric behaviour and enrichment of carotenoids.</title>
        <authorList>
            <person name="Wang J."/>
        </authorList>
    </citation>
    <scope>NUCLEOTIDE SEQUENCE</scope>
    <source>
        <tissue evidence="11">Leaf</tissue>
    </source>
</reference>
<feature type="binding site" evidence="7">
    <location>
        <position position="265"/>
    </location>
    <ligand>
        <name>ATP</name>
        <dbReference type="ChEBI" id="CHEBI:30616"/>
    </ligand>
</feature>
<keyword evidence="12" id="KW-1185">Reference proteome</keyword>
<evidence type="ECO:0000256" key="4">
    <source>
        <dbReference type="ARBA" id="ARBA00022741"/>
    </source>
</evidence>
<comment type="similarity">
    <text evidence="1">Belongs to the protein kinase superfamily. CK1 Ser/Thr protein kinase family. Casein kinase I subfamily.</text>
</comment>
<dbReference type="SUPFAM" id="SSF56112">
    <property type="entry name" value="Protein kinase-like (PK-like)"/>
    <property type="match status" value="1"/>
</dbReference>
<dbReference type="Pfam" id="PF24289">
    <property type="entry name" value="DUF7477"/>
    <property type="match status" value="1"/>
</dbReference>
<dbReference type="PROSITE" id="PS50011">
    <property type="entry name" value="PROTEIN_KINASE_DOM"/>
    <property type="match status" value="1"/>
</dbReference>
<evidence type="ECO:0000256" key="1">
    <source>
        <dbReference type="ARBA" id="ARBA00005926"/>
    </source>
</evidence>
<keyword evidence="4 7" id="KW-0547">Nucleotide-binding</keyword>
<dbReference type="PROSITE" id="PS00108">
    <property type="entry name" value="PROTEIN_KINASE_ST"/>
    <property type="match status" value="1"/>
</dbReference>
<dbReference type="GO" id="GO:0005524">
    <property type="term" value="F:ATP binding"/>
    <property type="evidence" value="ECO:0007669"/>
    <property type="project" value="UniProtKB-UniRule"/>
</dbReference>
<evidence type="ECO:0000313" key="12">
    <source>
        <dbReference type="Proteomes" id="UP001055439"/>
    </source>
</evidence>
<evidence type="ECO:0000256" key="6">
    <source>
        <dbReference type="ARBA" id="ARBA00022840"/>
    </source>
</evidence>
<dbReference type="Proteomes" id="UP001055439">
    <property type="component" value="Chromosome 8"/>
</dbReference>
<dbReference type="PROSITE" id="PS50897">
    <property type="entry name" value="CTLH"/>
    <property type="match status" value="1"/>
</dbReference>
<evidence type="ECO:0000256" key="8">
    <source>
        <dbReference type="SAM" id="MobiDB-lite"/>
    </source>
</evidence>
<dbReference type="Gene3D" id="1.10.510.10">
    <property type="entry name" value="Transferase(Phosphotransferase) domain 1"/>
    <property type="match status" value="1"/>
</dbReference>
<dbReference type="InterPro" id="IPR008271">
    <property type="entry name" value="Ser/Thr_kinase_AS"/>
</dbReference>
<proteinExistence type="inferred from homology"/>
<feature type="domain" description="CTLH" evidence="10">
    <location>
        <begin position="888"/>
        <end position="945"/>
    </location>
</feature>
<dbReference type="SMART" id="SM00220">
    <property type="entry name" value="S_TKc"/>
    <property type="match status" value="1"/>
</dbReference>
<feature type="compositionally biased region" description="Basic and acidic residues" evidence="8">
    <location>
        <begin position="70"/>
        <end position="86"/>
    </location>
</feature>
<keyword evidence="5 11" id="KW-0418">Kinase</keyword>
<dbReference type="InterPro" id="IPR050235">
    <property type="entry name" value="CK1_Ser-Thr_kinase"/>
</dbReference>
<dbReference type="PROSITE" id="PS00107">
    <property type="entry name" value="PROTEIN_KINASE_ATP"/>
    <property type="match status" value="1"/>
</dbReference>
<organism evidence="11 12">
    <name type="scientific">Musa troglodytarum</name>
    <name type="common">fe'i banana</name>
    <dbReference type="NCBI Taxonomy" id="320322"/>
    <lineage>
        <taxon>Eukaryota</taxon>
        <taxon>Viridiplantae</taxon>
        <taxon>Streptophyta</taxon>
        <taxon>Embryophyta</taxon>
        <taxon>Tracheophyta</taxon>
        <taxon>Spermatophyta</taxon>
        <taxon>Magnoliopsida</taxon>
        <taxon>Liliopsida</taxon>
        <taxon>Zingiberales</taxon>
        <taxon>Musaceae</taxon>
        <taxon>Musa</taxon>
    </lineage>
</organism>
<dbReference type="OrthoDB" id="1932208at2759"/>
<dbReference type="Pfam" id="PF10607">
    <property type="entry name" value="CTLH"/>
    <property type="match status" value="1"/>
</dbReference>
<dbReference type="InterPro" id="IPR006595">
    <property type="entry name" value="CTLH_C"/>
</dbReference>
<dbReference type="SMART" id="SM00668">
    <property type="entry name" value="CTLH"/>
    <property type="match status" value="1"/>
</dbReference>
<feature type="domain" description="Protein kinase" evidence="9">
    <location>
        <begin position="227"/>
        <end position="506"/>
    </location>
</feature>
<dbReference type="EMBL" id="CP097510">
    <property type="protein sequence ID" value="URE41854.1"/>
    <property type="molecule type" value="Genomic_DNA"/>
</dbReference>
<evidence type="ECO:0000256" key="2">
    <source>
        <dbReference type="ARBA" id="ARBA00012513"/>
    </source>
</evidence>
<feature type="region of interest" description="Disordered" evidence="8">
    <location>
        <begin position="1"/>
        <end position="86"/>
    </location>
</feature>
<name>A0A9E7L8Q6_9LILI</name>
<evidence type="ECO:0000256" key="3">
    <source>
        <dbReference type="ARBA" id="ARBA00022679"/>
    </source>
</evidence>
<dbReference type="Pfam" id="PF00069">
    <property type="entry name" value="Pkinase"/>
    <property type="match status" value="1"/>
</dbReference>
<keyword evidence="6 7" id="KW-0067">ATP-binding</keyword>
<dbReference type="InterPro" id="IPR000719">
    <property type="entry name" value="Prot_kinase_dom"/>
</dbReference>
<dbReference type="CDD" id="cd14016">
    <property type="entry name" value="STKc_CK1"/>
    <property type="match status" value="1"/>
</dbReference>
<evidence type="ECO:0000313" key="11">
    <source>
        <dbReference type="EMBL" id="URE41854.1"/>
    </source>
</evidence>
<dbReference type="SMART" id="SM00757">
    <property type="entry name" value="CRA"/>
    <property type="match status" value="1"/>
</dbReference>
<evidence type="ECO:0000256" key="5">
    <source>
        <dbReference type="ARBA" id="ARBA00022777"/>
    </source>
</evidence>
<dbReference type="EC" id="2.7.11.1" evidence="2"/>
<dbReference type="Pfam" id="PF08513">
    <property type="entry name" value="LisH"/>
    <property type="match status" value="1"/>
</dbReference>
<dbReference type="GO" id="GO:0004674">
    <property type="term" value="F:protein serine/threonine kinase activity"/>
    <property type="evidence" value="ECO:0007669"/>
    <property type="project" value="UniProtKB-EC"/>
</dbReference>
<dbReference type="InterPro" id="IPR011009">
    <property type="entry name" value="Kinase-like_dom_sf"/>
</dbReference>
<feature type="compositionally biased region" description="Low complexity" evidence="8">
    <location>
        <begin position="36"/>
        <end position="48"/>
    </location>
</feature>
<dbReference type="InterPro" id="IPR013144">
    <property type="entry name" value="CRA_dom"/>
</dbReference>
<keyword evidence="3" id="KW-0808">Transferase</keyword>
<dbReference type="InterPro" id="IPR017441">
    <property type="entry name" value="Protein_kinase_ATP_BS"/>
</dbReference>
<sequence>MPELRSGVRRGGHAPPPPTEAVDRPLRNTRARAAAKKSAPAEVAVVVGRRGRTRAAPSRPVAKGRQRVRLAKERRDLIEEGEGKGSDQSKEVIVVVEEEEKKGKERANLAEEIRGKEIMGDDSGGLSANKVAVQEEEGNTTPFPKKVLHFTWTDRCVQVDTYWFGHEPALTPSHFRQFMSGIRLFGLKSGELRPTMWFQQIIRPELGGNLPDYGSLSQVQVGGSPVYKVERKLGKGGFGQVFVGRRVTGGIDRTMGPGALEVAIKFEHRNSKGCNYGPPYEWQVYSALGGSYGVPRVHYKGRQGDYYVMVMDMLGPSLWDAWNSSGQTMSSEMVACIAVESISILEKMHSKGYVHGDVKPENFLLGQPATPQEKKLYLVDLGLATRWKDASNGHHVEYDQRPDVFRGTVRYASVHAHLGRTASRRDDLESLAYTLIFLHRGRLPWQGYQGDNKSFLVCKKKMATSAEMLCCFCPPPFKQFLELVVNMKFDEEPNYSKLISLFDGLIGTNPASRPINTDGAQKVGQKRGRLTIDDEEQSQQRKKIRLGVPATQWISVYNARLPMKQRYHYNVADARLAQHIDRGNEDGLLISCVASSSNLWALIMDAGTGFTSQIYELSPFFLHKEWIMDQWEKNYYITSFAGSNNGSSLVVMSKGTQYTQQSYKVSESFPFKWINKKWKEGFHVTSMATAGSRWGIVMSRNAGFSDQVVELDFLYPSEGIHRRWDNGYRITCMGATWDQAALILSVPKRKPCDETQETLRTSAFPSAHVKDKWAKNLYLASICYGRTVVMMQTAFLWYHSKWIVEDGHRSMRIRILLMSKKVITREEWERKLKDVKIRKEDMNKLVMNFLVTEGYVEAAERFRVESGTELPCGLVFLMRGSADIDLATITDRMAVKKALQSGNVEDAIEKVNDLNPTILDTNPQLYFHLQQQRLIELIRSGKIEEALEFAQEELAPRGEENYVSSTCLAAMLRLFQCGLGVKRHINGLHQSFLEELERTVALLAFEDVKNCPYGELLDVSQRLKTASELNAAILTSQSHEKDPKLPSLLKMLIWAQNQLDEKAAYPRINNLTTAALEDPAV</sequence>
<dbReference type="PANTHER" id="PTHR11909">
    <property type="entry name" value="CASEIN KINASE-RELATED"/>
    <property type="match status" value="1"/>
</dbReference>
<gene>
    <name evidence="11" type="ORF">MUK42_06241</name>
</gene>
<dbReference type="AlphaFoldDB" id="A0A9E7L8Q6"/>
<dbReference type="InterPro" id="IPR006594">
    <property type="entry name" value="LisH"/>
</dbReference>
<dbReference type="SMART" id="SM00667">
    <property type="entry name" value="LisH"/>
    <property type="match status" value="1"/>
</dbReference>
<dbReference type="PROSITE" id="PS50896">
    <property type="entry name" value="LISH"/>
    <property type="match status" value="1"/>
</dbReference>
<accession>A0A9E7L8Q6</accession>
<evidence type="ECO:0000259" key="9">
    <source>
        <dbReference type="PROSITE" id="PS50011"/>
    </source>
</evidence>
<evidence type="ECO:0000259" key="10">
    <source>
        <dbReference type="PROSITE" id="PS50897"/>
    </source>
</evidence>
<protein>
    <recommendedName>
        <fullName evidence="2">non-specific serine/threonine protein kinase</fullName>
        <ecNumber evidence="2">2.7.11.1</ecNumber>
    </recommendedName>
</protein>